<accession>R7TL97</accession>
<feature type="compositionally biased region" description="Polar residues" evidence="1">
    <location>
        <begin position="612"/>
        <end position="623"/>
    </location>
</feature>
<feature type="region of interest" description="Disordered" evidence="1">
    <location>
        <begin position="380"/>
        <end position="439"/>
    </location>
</feature>
<protein>
    <submittedName>
        <fullName evidence="2 3">Uncharacterized protein</fullName>
    </submittedName>
</protein>
<reference evidence="2 4" key="2">
    <citation type="journal article" date="2013" name="Nature">
        <title>Insights into bilaterian evolution from three spiralian genomes.</title>
        <authorList>
            <person name="Simakov O."/>
            <person name="Marletaz F."/>
            <person name="Cho S.J."/>
            <person name="Edsinger-Gonzales E."/>
            <person name="Havlak P."/>
            <person name="Hellsten U."/>
            <person name="Kuo D.H."/>
            <person name="Larsson T."/>
            <person name="Lv J."/>
            <person name="Arendt D."/>
            <person name="Savage R."/>
            <person name="Osoegawa K."/>
            <person name="de Jong P."/>
            <person name="Grimwood J."/>
            <person name="Chapman J.A."/>
            <person name="Shapiro H."/>
            <person name="Aerts A."/>
            <person name="Otillar R.P."/>
            <person name="Terry A.Y."/>
            <person name="Boore J.L."/>
            <person name="Grigoriev I.V."/>
            <person name="Lindberg D.R."/>
            <person name="Seaver E.C."/>
            <person name="Weisblat D.A."/>
            <person name="Putnam N.H."/>
            <person name="Rokhsar D.S."/>
        </authorList>
    </citation>
    <scope>NUCLEOTIDE SEQUENCE</scope>
    <source>
        <strain evidence="2 4">I ESC-2004</strain>
    </source>
</reference>
<feature type="region of interest" description="Disordered" evidence="1">
    <location>
        <begin position="214"/>
        <end position="239"/>
    </location>
</feature>
<feature type="compositionally biased region" description="Polar residues" evidence="1">
    <location>
        <begin position="214"/>
        <end position="224"/>
    </location>
</feature>
<reference evidence="4" key="1">
    <citation type="submission" date="2012-12" db="EMBL/GenBank/DDBJ databases">
        <authorList>
            <person name="Hellsten U."/>
            <person name="Grimwood J."/>
            <person name="Chapman J.A."/>
            <person name="Shapiro H."/>
            <person name="Aerts A."/>
            <person name="Otillar R.P."/>
            <person name="Terry A.Y."/>
            <person name="Boore J.L."/>
            <person name="Simakov O."/>
            <person name="Marletaz F."/>
            <person name="Cho S.-J."/>
            <person name="Edsinger-Gonzales E."/>
            <person name="Havlak P."/>
            <person name="Kuo D.-H."/>
            <person name="Larsson T."/>
            <person name="Lv J."/>
            <person name="Arendt D."/>
            <person name="Savage R."/>
            <person name="Osoegawa K."/>
            <person name="de Jong P."/>
            <person name="Lindberg D.R."/>
            <person name="Seaver E.C."/>
            <person name="Weisblat D.A."/>
            <person name="Putnam N.H."/>
            <person name="Grigoriev I.V."/>
            <person name="Rokhsar D.S."/>
        </authorList>
    </citation>
    <scope>NUCLEOTIDE SEQUENCE</scope>
    <source>
        <strain evidence="4">I ESC-2004</strain>
    </source>
</reference>
<dbReference type="HOGENOM" id="CLU_339875_0_0_1"/>
<reference evidence="3" key="3">
    <citation type="submission" date="2015-06" db="UniProtKB">
        <authorList>
            <consortium name="EnsemblMetazoa"/>
        </authorList>
    </citation>
    <scope>IDENTIFICATION</scope>
</reference>
<dbReference type="Proteomes" id="UP000014760">
    <property type="component" value="Unassembled WGS sequence"/>
</dbReference>
<feature type="region of interest" description="Disordered" evidence="1">
    <location>
        <begin position="608"/>
        <end position="756"/>
    </location>
</feature>
<evidence type="ECO:0000313" key="2">
    <source>
        <dbReference type="EMBL" id="ELT94287.1"/>
    </source>
</evidence>
<sequence>MGECRPRSWSPTDNTAQILIKTQGLASDGETSEEDPDEAYKDYHSLSPPQNRASQIPFLSCLDNWEDYDISSRSAESLDECFEEFDARDLHFPEGNPVMLLQYQTGTELLEAEGMEEFEDADSESEFEDELKPQRGFYDISMLTGYEGPESGDVVSNCADSELNKKDDEFLFLHPDVKLEYMIAQSKKQLRIAKLLKLSEMLREREDAAQHSKVVTANQLSLSEPQPPRAITPTPKLKPDDFWIKEIPVEEIEQETAPEEEPLPTEEEPEFTEVVEVVEAKDSEVESEEVAKETVPQHYEIEDIPWSPGQVKRTTDQLENRISTTSDLLRLSSSSDEESEPQVVDTDSSELSDDAHQSVSLYEMEEISLEPGLVRRTKMEIEERERSVSLVETTEGRPVQRSASWKSEGGRSKSRVHDRSSERRKTCLPIITPNASSDRLSNEGEVQVYKIGQEDVEMKKDTVKRTTLDFEGRLDVEQLVEDLGNLEAAESNDEIPPGSVKQQKEEIERKYGAPPTNVEPSKMAEAEVEAKETVAAYPEEEGIAWSVGTVKQQTAAIEGKALTQGSEEEGEENLLSLMRHIGAALVDTDEVDVKSKFHSRMVIVEKSDALSGRSSSFRETSPTKLLDTEQNFRRTSSLRDSKRSLGAEVVRQPSFSDSALDQCAQVEPADLERSASEDLLEGNKRSSIVAEIASRLEEASKMGFSPPKPSEKPAESEEEGETHEDIRVKDLIGVYEGSSPKEGDAEEANATGDAAVTDSEMLLTAANIPATSGSILRPKHDLKPRSKSTYDQPTIDCERKVRKLQGRTHPLSVLTSCDQSNPPTSGRSTNPLYNTM</sequence>
<feature type="compositionally biased region" description="Low complexity" evidence="1">
    <location>
        <begin position="323"/>
        <end position="334"/>
    </location>
</feature>
<evidence type="ECO:0000313" key="3">
    <source>
        <dbReference type="EnsemblMetazoa" id="CapteP208300"/>
    </source>
</evidence>
<feature type="compositionally biased region" description="Polar residues" evidence="1">
    <location>
        <begin position="813"/>
        <end position="836"/>
    </location>
</feature>
<feature type="region of interest" description="Disordered" evidence="1">
    <location>
        <begin position="303"/>
        <end position="356"/>
    </location>
</feature>
<dbReference type="EMBL" id="KB309465">
    <property type="protein sequence ID" value="ELT94287.1"/>
    <property type="molecule type" value="Genomic_DNA"/>
</dbReference>
<gene>
    <name evidence="2" type="ORF">CAPTEDRAFT_208300</name>
</gene>
<dbReference type="EMBL" id="AMQN01012345">
    <property type="status" value="NOT_ANNOTATED_CDS"/>
    <property type="molecule type" value="Genomic_DNA"/>
</dbReference>
<feature type="region of interest" description="Disordered" evidence="1">
    <location>
        <begin position="487"/>
        <end position="523"/>
    </location>
</feature>
<evidence type="ECO:0000313" key="4">
    <source>
        <dbReference type="Proteomes" id="UP000014760"/>
    </source>
</evidence>
<evidence type="ECO:0000256" key="1">
    <source>
        <dbReference type="SAM" id="MobiDB-lite"/>
    </source>
</evidence>
<feature type="compositionally biased region" description="Basic and acidic residues" evidence="1">
    <location>
        <begin position="502"/>
        <end position="511"/>
    </location>
</feature>
<keyword evidence="4" id="KW-1185">Reference proteome</keyword>
<name>R7TL97_CAPTE</name>
<proteinExistence type="predicted"/>
<feature type="region of interest" description="Disordered" evidence="1">
    <location>
        <begin position="768"/>
        <end position="836"/>
    </location>
</feature>
<dbReference type="AlphaFoldDB" id="R7TL97"/>
<feature type="compositionally biased region" description="Basic and acidic residues" evidence="1">
    <location>
        <begin position="408"/>
        <end position="425"/>
    </location>
</feature>
<feature type="compositionally biased region" description="Basic and acidic residues" evidence="1">
    <location>
        <begin position="626"/>
        <end position="645"/>
    </location>
</feature>
<feature type="region of interest" description="Disordered" evidence="1">
    <location>
        <begin position="251"/>
        <end position="271"/>
    </location>
</feature>
<organism evidence="2">
    <name type="scientific">Capitella teleta</name>
    <name type="common">Polychaete worm</name>
    <dbReference type="NCBI Taxonomy" id="283909"/>
    <lineage>
        <taxon>Eukaryota</taxon>
        <taxon>Metazoa</taxon>
        <taxon>Spiralia</taxon>
        <taxon>Lophotrochozoa</taxon>
        <taxon>Annelida</taxon>
        <taxon>Polychaeta</taxon>
        <taxon>Sedentaria</taxon>
        <taxon>Scolecida</taxon>
        <taxon>Capitellidae</taxon>
        <taxon>Capitella</taxon>
    </lineage>
</organism>
<feature type="region of interest" description="Disordered" evidence="1">
    <location>
        <begin position="23"/>
        <end position="53"/>
    </location>
</feature>
<dbReference type="STRING" id="283909.R7TL97"/>
<feature type="compositionally biased region" description="Basic and acidic residues" evidence="1">
    <location>
        <begin position="670"/>
        <end position="684"/>
    </location>
</feature>
<dbReference type="EnsemblMetazoa" id="CapteT208300">
    <property type="protein sequence ID" value="CapteP208300"/>
    <property type="gene ID" value="CapteG208300"/>
</dbReference>